<keyword evidence="2" id="KW-1185">Reference proteome</keyword>
<evidence type="ECO:0000313" key="2">
    <source>
        <dbReference type="Proteomes" id="UP000198211"/>
    </source>
</evidence>
<name>A0A225VSE6_9STRA</name>
<accession>A0A225VSE6</accession>
<reference evidence="2" key="1">
    <citation type="submission" date="2017-03" db="EMBL/GenBank/DDBJ databases">
        <title>Phytopthora megakarya and P. palmivora, two closely related causual agents of cacao black pod achieved similar genome size and gene model numbers by different mechanisms.</title>
        <authorList>
            <person name="Ali S."/>
            <person name="Shao J."/>
            <person name="Larry D.J."/>
            <person name="Kronmiller B."/>
            <person name="Shen D."/>
            <person name="Strem M.D."/>
            <person name="Melnick R.L."/>
            <person name="Guiltinan M.J."/>
            <person name="Tyler B.M."/>
            <person name="Meinhardt L.W."/>
            <person name="Bailey B.A."/>
        </authorList>
    </citation>
    <scope>NUCLEOTIDE SEQUENCE [LARGE SCALE GENOMIC DNA]</scope>
    <source>
        <strain evidence="2">zdho120</strain>
    </source>
</reference>
<protein>
    <submittedName>
        <fullName evidence="1">Uncharacterized protein</fullName>
    </submittedName>
</protein>
<dbReference type="EMBL" id="NBNE01003384">
    <property type="protein sequence ID" value="OWZ07828.1"/>
    <property type="molecule type" value="Genomic_DNA"/>
</dbReference>
<sequence length="215" mass="24295">MAAFVSNSEANSRKCFVYGSMNHLKATWLMRNYSGKQKAVYTLAVFNTVLTAEDKQTNANYGILDSGSTRHLVNEDRLLEDAKGYSDTCRRRTACHKRGSVLLRVNVRGEPNRVRLEDVQYASNEAQNLISYGVFEAKRFTFVYQASRRFLAPQRGGNAVLDMDRMNNVHVVWCDAVPVNARSSPHVDVIMNVLVARDQEGEDAQVGSLMLFHKR</sequence>
<evidence type="ECO:0000313" key="1">
    <source>
        <dbReference type="EMBL" id="OWZ07828.1"/>
    </source>
</evidence>
<organism evidence="1 2">
    <name type="scientific">Phytophthora megakarya</name>
    <dbReference type="NCBI Taxonomy" id="4795"/>
    <lineage>
        <taxon>Eukaryota</taxon>
        <taxon>Sar</taxon>
        <taxon>Stramenopiles</taxon>
        <taxon>Oomycota</taxon>
        <taxon>Peronosporomycetes</taxon>
        <taxon>Peronosporales</taxon>
        <taxon>Peronosporaceae</taxon>
        <taxon>Phytophthora</taxon>
    </lineage>
</organism>
<dbReference type="OrthoDB" id="8014242at2759"/>
<comment type="caution">
    <text evidence="1">The sequence shown here is derived from an EMBL/GenBank/DDBJ whole genome shotgun (WGS) entry which is preliminary data.</text>
</comment>
<proteinExistence type="predicted"/>
<dbReference type="AlphaFoldDB" id="A0A225VSE6"/>
<dbReference type="Proteomes" id="UP000198211">
    <property type="component" value="Unassembled WGS sequence"/>
</dbReference>
<gene>
    <name evidence="1" type="ORF">PHMEG_00019727</name>
</gene>